<protein>
    <submittedName>
        <fullName evidence="2">Uncharacterized protein</fullName>
    </submittedName>
</protein>
<dbReference type="RefSeq" id="WP_002263746.1">
    <property type="nucleotide sequence ID" value="NZ_AHSR01000020.1"/>
</dbReference>
<dbReference type="EMBL" id="AHSR01000020">
    <property type="protein sequence ID" value="EMC24072.1"/>
    <property type="molecule type" value="Genomic_DNA"/>
</dbReference>
<comment type="caution">
    <text evidence="2">The sequence shown here is derived from an EMBL/GenBank/DDBJ whole genome shotgun (WGS) entry which is preliminary data.</text>
</comment>
<evidence type="ECO:0000313" key="2">
    <source>
        <dbReference type="EMBL" id="EMC24072.1"/>
    </source>
</evidence>
<reference evidence="2 3" key="1">
    <citation type="journal article" date="2013" name="Mol. Biol. Evol.">
        <title>Evolutionary and population genomics of the cavity causing bacteria Streptococcus mutans.</title>
        <authorList>
            <person name="Cornejo O.E."/>
            <person name="Lefebure T."/>
            <person name="Pavinski Bitar P.D."/>
            <person name="Lang P."/>
            <person name="Richards V.P."/>
            <person name="Eilertson K."/>
            <person name="Do T."/>
            <person name="Beighton D."/>
            <person name="Zeng L."/>
            <person name="Ahn S.J."/>
            <person name="Burne R.A."/>
            <person name="Siepel A."/>
            <person name="Bustamante C.D."/>
            <person name="Stanhope M.J."/>
        </authorList>
    </citation>
    <scope>NUCLEOTIDE SEQUENCE [LARGE SCALE GENOMIC DNA]</scope>
    <source>
        <strain evidence="2 3">SM6</strain>
    </source>
</reference>
<organism evidence="2 3">
    <name type="scientific">Streptococcus mutans SM6</name>
    <dbReference type="NCBI Taxonomy" id="857119"/>
    <lineage>
        <taxon>Bacteria</taxon>
        <taxon>Bacillati</taxon>
        <taxon>Bacillota</taxon>
        <taxon>Bacilli</taxon>
        <taxon>Lactobacillales</taxon>
        <taxon>Streptococcaceae</taxon>
        <taxon>Streptococcus</taxon>
    </lineage>
</organism>
<evidence type="ECO:0000313" key="3">
    <source>
        <dbReference type="Proteomes" id="UP000011676"/>
    </source>
</evidence>
<feature type="transmembrane region" description="Helical" evidence="1">
    <location>
        <begin position="92"/>
        <end position="113"/>
    </location>
</feature>
<dbReference type="AlphaFoldDB" id="A0A829BQR3"/>
<feature type="transmembrane region" description="Helical" evidence="1">
    <location>
        <begin position="61"/>
        <end position="80"/>
    </location>
</feature>
<dbReference type="Proteomes" id="UP000011676">
    <property type="component" value="Unassembled WGS sequence"/>
</dbReference>
<feature type="transmembrane region" description="Helical" evidence="1">
    <location>
        <begin position="31"/>
        <end position="49"/>
    </location>
</feature>
<gene>
    <name evidence="2" type="ORF">SMU82_05117</name>
</gene>
<keyword evidence="1" id="KW-0472">Membrane</keyword>
<name>A0A829BQR3_STRMG</name>
<sequence length="119" mass="13261">MTKKWSFIFCSSLNVIANLLMIWPFNNGEGVFSNLFLIIITLMLLPGFLRTVDNQMTSLIRIESSLLIILTVLSFMRLLYRVDAISGTVASTAALIACGLITVLLVAGIVRWIKTDKNH</sequence>
<keyword evidence="1" id="KW-0812">Transmembrane</keyword>
<evidence type="ECO:0000256" key="1">
    <source>
        <dbReference type="SAM" id="Phobius"/>
    </source>
</evidence>
<dbReference type="GeneID" id="93859822"/>
<keyword evidence="1" id="KW-1133">Transmembrane helix</keyword>
<feature type="transmembrane region" description="Helical" evidence="1">
    <location>
        <begin position="7"/>
        <end position="25"/>
    </location>
</feature>
<accession>A0A829BQR3</accession>
<proteinExistence type="predicted"/>